<accession>A0ACB8Y8H3</accession>
<organism evidence="1 2">
    <name type="scientific">Arctium lappa</name>
    <name type="common">Greater burdock</name>
    <name type="synonym">Lappa major</name>
    <dbReference type="NCBI Taxonomy" id="4217"/>
    <lineage>
        <taxon>Eukaryota</taxon>
        <taxon>Viridiplantae</taxon>
        <taxon>Streptophyta</taxon>
        <taxon>Embryophyta</taxon>
        <taxon>Tracheophyta</taxon>
        <taxon>Spermatophyta</taxon>
        <taxon>Magnoliopsida</taxon>
        <taxon>eudicotyledons</taxon>
        <taxon>Gunneridae</taxon>
        <taxon>Pentapetalae</taxon>
        <taxon>asterids</taxon>
        <taxon>campanulids</taxon>
        <taxon>Asterales</taxon>
        <taxon>Asteraceae</taxon>
        <taxon>Carduoideae</taxon>
        <taxon>Cardueae</taxon>
        <taxon>Arctiinae</taxon>
        <taxon>Arctium</taxon>
    </lineage>
</organism>
<sequence length="198" mass="21627">MGNSTGLSGGQFPLTEPNGIQKSLKRQPLPKQKPNLPLSISLFSSLGSLLEYITITDCSDVIRSLILHLEASILIDYSTLHLPHLHLLSSPMARTRQNRRTQNPPQPQRRITRNQSSLKTKPMTQEEGPFIELSSDTSISPTTSQTPTVQEASSLHTLAQAIGALTPSPIEVMGCLRWLSGSTMEEMGGRFGFCQSGC</sequence>
<reference evidence="2" key="1">
    <citation type="journal article" date="2022" name="Mol. Ecol. Resour.">
        <title>The genomes of chicory, endive, great burdock and yacon provide insights into Asteraceae palaeo-polyploidization history and plant inulin production.</title>
        <authorList>
            <person name="Fan W."/>
            <person name="Wang S."/>
            <person name="Wang H."/>
            <person name="Wang A."/>
            <person name="Jiang F."/>
            <person name="Liu H."/>
            <person name="Zhao H."/>
            <person name="Xu D."/>
            <person name="Zhang Y."/>
        </authorList>
    </citation>
    <scope>NUCLEOTIDE SEQUENCE [LARGE SCALE GENOMIC DNA]</scope>
    <source>
        <strain evidence="2">cv. Niubang</strain>
    </source>
</reference>
<dbReference type="Proteomes" id="UP001055879">
    <property type="component" value="Linkage Group LG13"/>
</dbReference>
<protein>
    <submittedName>
        <fullName evidence="1">Uncharacterized protein</fullName>
    </submittedName>
</protein>
<proteinExistence type="predicted"/>
<evidence type="ECO:0000313" key="1">
    <source>
        <dbReference type="EMBL" id="KAI3681356.1"/>
    </source>
</evidence>
<reference evidence="1 2" key="2">
    <citation type="journal article" date="2022" name="Mol. Ecol. Resour.">
        <title>The genomes of chicory, endive, great burdock and yacon provide insights into Asteraceae paleo-polyploidization history and plant inulin production.</title>
        <authorList>
            <person name="Fan W."/>
            <person name="Wang S."/>
            <person name="Wang H."/>
            <person name="Wang A."/>
            <person name="Jiang F."/>
            <person name="Liu H."/>
            <person name="Zhao H."/>
            <person name="Xu D."/>
            <person name="Zhang Y."/>
        </authorList>
    </citation>
    <scope>NUCLEOTIDE SEQUENCE [LARGE SCALE GENOMIC DNA]</scope>
    <source>
        <strain evidence="2">cv. Niubang</strain>
    </source>
</reference>
<evidence type="ECO:0000313" key="2">
    <source>
        <dbReference type="Proteomes" id="UP001055879"/>
    </source>
</evidence>
<dbReference type="EMBL" id="CM042059">
    <property type="protein sequence ID" value="KAI3681356.1"/>
    <property type="molecule type" value="Genomic_DNA"/>
</dbReference>
<comment type="caution">
    <text evidence="1">The sequence shown here is derived from an EMBL/GenBank/DDBJ whole genome shotgun (WGS) entry which is preliminary data.</text>
</comment>
<gene>
    <name evidence="1" type="ORF">L6452_36149</name>
</gene>
<keyword evidence="2" id="KW-1185">Reference proteome</keyword>
<name>A0ACB8Y8H3_ARCLA</name>